<evidence type="ECO:0000313" key="3">
    <source>
        <dbReference type="EMBL" id="MBI5131548.1"/>
    </source>
</evidence>
<evidence type="ECO:0000313" key="4">
    <source>
        <dbReference type="Proteomes" id="UP000782519"/>
    </source>
</evidence>
<accession>A0A933RZX3</accession>
<evidence type="ECO:0000256" key="1">
    <source>
        <dbReference type="SAM" id="MobiDB-lite"/>
    </source>
</evidence>
<dbReference type="PIRSF" id="PIRSF028704">
    <property type="entry name" value="UPC028704"/>
    <property type="match status" value="1"/>
</dbReference>
<feature type="transmembrane region" description="Helical" evidence="2">
    <location>
        <begin position="171"/>
        <end position="192"/>
    </location>
</feature>
<name>A0A933RZX3_RHOPL</name>
<feature type="transmembrane region" description="Helical" evidence="2">
    <location>
        <begin position="147"/>
        <end position="164"/>
    </location>
</feature>
<feature type="transmembrane region" description="Helical" evidence="2">
    <location>
        <begin position="46"/>
        <end position="65"/>
    </location>
</feature>
<protein>
    <submittedName>
        <fullName evidence="3">OpgC domain-containing protein</fullName>
    </submittedName>
</protein>
<feature type="transmembrane region" description="Helical" evidence="2">
    <location>
        <begin position="86"/>
        <end position="107"/>
    </location>
</feature>
<reference evidence="3" key="1">
    <citation type="submission" date="2020-07" db="EMBL/GenBank/DDBJ databases">
        <title>Huge and variable diversity of episymbiotic CPR bacteria and DPANN archaea in groundwater ecosystems.</title>
        <authorList>
            <person name="He C.Y."/>
            <person name="Keren R."/>
            <person name="Whittaker M."/>
            <person name="Farag I.F."/>
            <person name="Doudna J."/>
            <person name="Cate J.H.D."/>
            <person name="Banfield J.F."/>
        </authorList>
    </citation>
    <scope>NUCLEOTIDE SEQUENCE</scope>
    <source>
        <strain evidence="3">NC_groundwater_1818_Pr3_B-0.1um_66_35</strain>
    </source>
</reference>
<dbReference type="PANTHER" id="PTHR38592">
    <property type="entry name" value="BLL4819 PROTEIN"/>
    <property type="match status" value="1"/>
</dbReference>
<feature type="transmembrane region" description="Helical" evidence="2">
    <location>
        <begin position="273"/>
        <end position="293"/>
    </location>
</feature>
<dbReference type="Proteomes" id="UP000782519">
    <property type="component" value="Unassembled WGS sequence"/>
</dbReference>
<feature type="transmembrane region" description="Helical" evidence="2">
    <location>
        <begin position="314"/>
        <end position="332"/>
    </location>
</feature>
<keyword evidence="2" id="KW-1133">Transmembrane helix</keyword>
<feature type="transmembrane region" description="Helical" evidence="2">
    <location>
        <begin position="198"/>
        <end position="218"/>
    </location>
</feature>
<evidence type="ECO:0000256" key="2">
    <source>
        <dbReference type="SAM" id="Phobius"/>
    </source>
</evidence>
<dbReference type="PANTHER" id="PTHR38592:SF3">
    <property type="entry name" value="BLL4819 PROTEIN"/>
    <property type="match status" value="1"/>
</dbReference>
<dbReference type="InterPro" id="IPR014550">
    <property type="entry name" value="UCP028704_OpgC"/>
</dbReference>
<dbReference type="AlphaFoldDB" id="A0A933RZX3"/>
<dbReference type="EMBL" id="JACRJB010000053">
    <property type="protein sequence ID" value="MBI5131548.1"/>
    <property type="molecule type" value="Genomic_DNA"/>
</dbReference>
<keyword evidence="2" id="KW-0472">Membrane</keyword>
<proteinExistence type="predicted"/>
<gene>
    <name evidence="3" type="ORF">HZA66_19085</name>
</gene>
<feature type="region of interest" description="Disordered" evidence="1">
    <location>
        <begin position="368"/>
        <end position="388"/>
    </location>
</feature>
<dbReference type="Pfam" id="PF10129">
    <property type="entry name" value="OpgC_C"/>
    <property type="match status" value="1"/>
</dbReference>
<feature type="transmembrane region" description="Helical" evidence="2">
    <location>
        <begin position="230"/>
        <end position="253"/>
    </location>
</feature>
<keyword evidence="2" id="KW-0812">Transmembrane</keyword>
<comment type="caution">
    <text evidence="3">The sequence shown here is derived from an EMBL/GenBank/DDBJ whole genome shotgun (WGS) entry which is preliminary data.</text>
</comment>
<sequence length="388" mass="42951">MRNSDTPSSGRDLRLDLFRGLANWAIFLDHIPNNVVAWLTTRNYGFSDAADIFVFISGYTAAFVYSRRMERQGVLAGAALLLRRVWQLYVAHILLFVFYAAAIGFIAQRGHSHLLDEFNVKWLIEQPVATLTQGLALKFKPLNLDVLPLYIVLMAGFPPVLAVMRRRPDAALAASAAVYLASRWFGLNLPAWPTGDWYFNPFAWQFLFTIGAWTALGGGARVKSFVMSNLVVAISLTYLTFAMALTLAVRFDATSMLPSGLVGLFDPNDKTNLAPYRVLHLLALMIVLVRIVPKDWDVLRSDALRPLVVCGQRSLEVFCVGIFLSFVGHFILEMYSNAVVTQIAVSIVGISLMTAVAFYRTWSRALDAPAPSGRPAPAVDRATRGEVS</sequence>
<organism evidence="3 4">
    <name type="scientific">Rhodopseudomonas palustris</name>
    <dbReference type="NCBI Taxonomy" id="1076"/>
    <lineage>
        <taxon>Bacteria</taxon>
        <taxon>Pseudomonadati</taxon>
        <taxon>Pseudomonadota</taxon>
        <taxon>Alphaproteobacteria</taxon>
        <taxon>Hyphomicrobiales</taxon>
        <taxon>Nitrobacteraceae</taxon>
        <taxon>Rhodopseudomonas</taxon>
    </lineage>
</organism>
<feature type="transmembrane region" description="Helical" evidence="2">
    <location>
        <begin position="338"/>
        <end position="359"/>
    </location>
</feature>